<dbReference type="CDD" id="cd00303">
    <property type="entry name" value="retropepsin_like"/>
    <property type="match status" value="1"/>
</dbReference>
<dbReference type="OrthoDB" id="3205788at2759"/>
<dbReference type="HOGENOM" id="CLU_012455_0_0_1"/>
<reference evidence="5 6" key="1">
    <citation type="submission" date="2014-04" db="EMBL/GenBank/DDBJ databases">
        <authorList>
            <consortium name="DOE Joint Genome Institute"/>
            <person name="Kuo A."/>
            <person name="Kohler A."/>
            <person name="Nagy L.G."/>
            <person name="Floudas D."/>
            <person name="Copeland A."/>
            <person name="Barry K.W."/>
            <person name="Cichocki N."/>
            <person name="Veneault-Fourrey C."/>
            <person name="LaButti K."/>
            <person name="Lindquist E.A."/>
            <person name="Lipzen A."/>
            <person name="Lundell T."/>
            <person name="Morin E."/>
            <person name="Murat C."/>
            <person name="Sun H."/>
            <person name="Tunlid A."/>
            <person name="Henrissat B."/>
            <person name="Grigoriev I.V."/>
            <person name="Hibbett D.S."/>
            <person name="Martin F."/>
            <person name="Nordberg H.P."/>
            <person name="Cantor M.N."/>
            <person name="Hua S.X."/>
        </authorList>
    </citation>
    <scope>NUCLEOTIDE SEQUENCE [LARGE SCALE GENOMIC DNA]</scope>
    <source>
        <strain evidence="5 6">Foug A</strain>
    </source>
</reference>
<keyword evidence="6" id="KW-1185">Reference proteome</keyword>
<dbReference type="GO" id="GO:0006397">
    <property type="term" value="P:mRNA processing"/>
    <property type="evidence" value="ECO:0007669"/>
    <property type="project" value="UniProtKB-KW"/>
</dbReference>
<feature type="region of interest" description="Disordered" evidence="3">
    <location>
        <begin position="329"/>
        <end position="373"/>
    </location>
</feature>
<dbReference type="Pfam" id="PF08284">
    <property type="entry name" value="RVP_2"/>
    <property type="match status" value="1"/>
</dbReference>
<feature type="domain" description="CCHC-type" evidence="4">
    <location>
        <begin position="260"/>
        <end position="275"/>
    </location>
</feature>
<evidence type="ECO:0000256" key="1">
    <source>
        <dbReference type="ARBA" id="ARBA00022664"/>
    </source>
</evidence>
<organism evidence="5 6">
    <name type="scientific">Scleroderma citrinum Foug A</name>
    <dbReference type="NCBI Taxonomy" id="1036808"/>
    <lineage>
        <taxon>Eukaryota</taxon>
        <taxon>Fungi</taxon>
        <taxon>Dikarya</taxon>
        <taxon>Basidiomycota</taxon>
        <taxon>Agaricomycotina</taxon>
        <taxon>Agaricomycetes</taxon>
        <taxon>Agaricomycetidae</taxon>
        <taxon>Boletales</taxon>
        <taxon>Sclerodermatineae</taxon>
        <taxon>Sclerodermataceae</taxon>
        <taxon>Scleroderma</taxon>
    </lineage>
</organism>
<evidence type="ECO:0000259" key="4">
    <source>
        <dbReference type="PROSITE" id="PS50158"/>
    </source>
</evidence>
<dbReference type="AlphaFoldDB" id="A0A0C3E0E1"/>
<dbReference type="InterPro" id="IPR032567">
    <property type="entry name" value="RTL1-rel"/>
</dbReference>
<sequence length="713" mass="81715">MEYDGSVDSKAFHHFITEGTAYVKDGEVPSKKQVFILSHYLTGKAHEFYVREVSGDPYRWRLSTFFRELFNYCFPVDFQIKLRKKLHTSYQGSKTVRDYLYELNEMWNMIGESDERTKVHKLWFGLHKEIQQDLWRDKLNPKISSLQLVIASTEIIEIAQSVTRGGPEQRNKWKDTQPVVQSAAMTPDSERRRKRHEWGRSNKKGRRKESPKEQRQQAGPSQPRTEKYYNNKPTERKAGRMAKTKMSQEKQERHKAEGLCFICHKAGHFSRNCPERNKVPLTSNKPPGVASSGVNVDFGDVENQRELSMRSQESGLAANNIHIFSDAEELDDDSDSDNVLDAESDDFGVESITMSELTDDDTTESTNTGEYNPWIGDPLGLHAEEQLAGICYPGDDQLSSGVFDPTRFCIYQVEGDRHIVVESECDERGDGSSIHIPDGLLRNPSFDVVRWYWIRKAVLAGMTKADAQRSADENLLGRSQMRYAMEDAIIDKLTEYCPFVSERGNDQRFSCEQSDEDMYQIWDFSTQVIANVPYEWLKSSEFNIVGWYTNYLEHLDEVELNSIELLQDKGTHQDVECNKTAPSSNSYYPALERNAAITKDVARTILKPVVVVVHVNEQPARALVDTGSLANFMSLNLAKQLKVKWIWLEKPLPIQLAVQGSQSKVNFGASVRFQYQGADYQRYFDMINLQNYDIILGTPFLYQHQALVGLNLT</sequence>
<dbReference type="PANTHER" id="PTHR15503:SF22">
    <property type="entry name" value="TRANSPOSON TY3-I GAG POLYPROTEIN"/>
    <property type="match status" value="1"/>
</dbReference>
<feature type="compositionally biased region" description="Acidic residues" evidence="3">
    <location>
        <begin position="329"/>
        <end position="348"/>
    </location>
</feature>
<feature type="compositionally biased region" description="Basic and acidic residues" evidence="3">
    <location>
        <begin position="224"/>
        <end position="238"/>
    </location>
</feature>
<feature type="compositionally biased region" description="Basic residues" evidence="3">
    <location>
        <begin position="192"/>
        <end position="207"/>
    </location>
</feature>
<keyword evidence="2" id="KW-0479">Metal-binding</keyword>
<reference evidence="6" key="2">
    <citation type="submission" date="2015-01" db="EMBL/GenBank/DDBJ databases">
        <title>Evolutionary Origins and Diversification of the Mycorrhizal Mutualists.</title>
        <authorList>
            <consortium name="DOE Joint Genome Institute"/>
            <consortium name="Mycorrhizal Genomics Consortium"/>
            <person name="Kohler A."/>
            <person name="Kuo A."/>
            <person name="Nagy L.G."/>
            <person name="Floudas D."/>
            <person name="Copeland A."/>
            <person name="Barry K.W."/>
            <person name="Cichocki N."/>
            <person name="Veneault-Fourrey C."/>
            <person name="LaButti K."/>
            <person name="Lindquist E.A."/>
            <person name="Lipzen A."/>
            <person name="Lundell T."/>
            <person name="Morin E."/>
            <person name="Murat C."/>
            <person name="Riley R."/>
            <person name="Ohm R."/>
            <person name="Sun H."/>
            <person name="Tunlid A."/>
            <person name="Henrissat B."/>
            <person name="Grigoriev I.V."/>
            <person name="Hibbett D.S."/>
            <person name="Martin F."/>
        </authorList>
    </citation>
    <scope>NUCLEOTIDE SEQUENCE [LARGE SCALE GENOMIC DNA]</scope>
    <source>
        <strain evidence="6">Foug A</strain>
    </source>
</reference>
<evidence type="ECO:0000256" key="3">
    <source>
        <dbReference type="SAM" id="MobiDB-lite"/>
    </source>
</evidence>
<keyword evidence="1" id="KW-0507">mRNA processing</keyword>
<dbReference type="InParanoid" id="A0A0C3E0E1"/>
<dbReference type="InterPro" id="IPR036875">
    <property type="entry name" value="Znf_CCHC_sf"/>
</dbReference>
<dbReference type="GO" id="GO:0003676">
    <property type="term" value="F:nucleic acid binding"/>
    <property type="evidence" value="ECO:0007669"/>
    <property type="project" value="InterPro"/>
</dbReference>
<accession>A0A0C3E0E1</accession>
<dbReference type="SUPFAM" id="SSF57756">
    <property type="entry name" value="Retrovirus zinc finger-like domains"/>
    <property type="match status" value="1"/>
</dbReference>
<evidence type="ECO:0000313" key="5">
    <source>
        <dbReference type="EMBL" id="KIM61571.1"/>
    </source>
</evidence>
<dbReference type="SMART" id="SM00343">
    <property type="entry name" value="ZnF_C2HC"/>
    <property type="match status" value="1"/>
</dbReference>
<name>A0A0C3E0E1_9AGAM</name>
<evidence type="ECO:0000256" key="2">
    <source>
        <dbReference type="PROSITE-ProRule" id="PRU00047"/>
    </source>
</evidence>
<dbReference type="Gene3D" id="2.40.70.10">
    <property type="entry name" value="Acid Proteases"/>
    <property type="match status" value="1"/>
</dbReference>
<keyword evidence="2" id="KW-0863">Zinc-finger</keyword>
<proteinExistence type="predicted"/>
<dbReference type="GO" id="GO:0008270">
    <property type="term" value="F:zinc ion binding"/>
    <property type="evidence" value="ECO:0007669"/>
    <property type="project" value="UniProtKB-KW"/>
</dbReference>
<dbReference type="Proteomes" id="UP000053989">
    <property type="component" value="Unassembled WGS sequence"/>
</dbReference>
<dbReference type="InterPro" id="IPR001878">
    <property type="entry name" value="Znf_CCHC"/>
</dbReference>
<dbReference type="STRING" id="1036808.A0A0C3E0E1"/>
<protein>
    <recommendedName>
        <fullName evidence="4">CCHC-type domain-containing protein</fullName>
    </recommendedName>
</protein>
<evidence type="ECO:0000313" key="6">
    <source>
        <dbReference type="Proteomes" id="UP000053989"/>
    </source>
</evidence>
<dbReference type="PROSITE" id="PS50158">
    <property type="entry name" value="ZF_CCHC"/>
    <property type="match status" value="1"/>
</dbReference>
<gene>
    <name evidence="5" type="ORF">SCLCIDRAFT_25713</name>
</gene>
<dbReference type="PANTHER" id="PTHR15503">
    <property type="entry name" value="LDOC1 RELATED"/>
    <property type="match status" value="1"/>
</dbReference>
<dbReference type="SUPFAM" id="SSF50630">
    <property type="entry name" value="Acid proteases"/>
    <property type="match status" value="1"/>
</dbReference>
<dbReference type="Gene3D" id="4.10.60.10">
    <property type="entry name" value="Zinc finger, CCHC-type"/>
    <property type="match status" value="1"/>
</dbReference>
<keyword evidence="2" id="KW-0862">Zinc</keyword>
<feature type="region of interest" description="Disordered" evidence="3">
    <location>
        <begin position="163"/>
        <end position="251"/>
    </location>
</feature>
<dbReference type="EMBL" id="KN822050">
    <property type="protein sequence ID" value="KIM61571.1"/>
    <property type="molecule type" value="Genomic_DNA"/>
</dbReference>
<dbReference type="InterPro" id="IPR021109">
    <property type="entry name" value="Peptidase_aspartic_dom_sf"/>
</dbReference>